<reference evidence="4" key="1">
    <citation type="journal article" date="2014" name="Int. J. Syst. Evol. Microbiol.">
        <title>Complete genome sequence of Corynebacterium casei LMG S-19264T (=DSM 44701T), isolated from a smear-ripened cheese.</title>
        <authorList>
            <consortium name="US DOE Joint Genome Institute (JGI-PGF)"/>
            <person name="Walter F."/>
            <person name="Albersmeier A."/>
            <person name="Kalinowski J."/>
            <person name="Ruckert C."/>
        </authorList>
    </citation>
    <scope>NUCLEOTIDE SEQUENCE</scope>
    <source>
        <strain evidence="4">JCM 30078</strain>
    </source>
</reference>
<reference evidence="4" key="2">
    <citation type="submission" date="2020-09" db="EMBL/GenBank/DDBJ databases">
        <authorList>
            <person name="Sun Q."/>
            <person name="Ohkuma M."/>
        </authorList>
    </citation>
    <scope>NUCLEOTIDE SEQUENCE</scope>
    <source>
        <strain evidence="4">JCM 30078</strain>
    </source>
</reference>
<sequence length="309" mass="33444">MRLLIAETKAAAYADSLAEMPGLDITVAETQSEVTAGAAVCEIWLGAPDLLVEPLRRGLRPRWLQSTWAGITPLLAEGLPRDYLLSRAVGVFGQVISEYALTYMLANERQLLARLDSQRAGHWDTTLPGTLAGKCVLIVGTGDIGSAIAQLLRGFGCELLGISRQLHTGSVFDRTGTLEALPTFAARADYVINLLPDTSRTRDVYNAAFFQEMKPSALFINVGRGGAVVENDLVAALEQGHLAGAVLDVFRQEPLPHDHPFWSAPNLVITGHVAGPTLVPLMSGLFKDNVRRLQTGEDLRGQVDFNRGY</sequence>
<dbReference type="AlphaFoldDB" id="A0A917PT24"/>
<dbReference type="Pfam" id="PF02826">
    <property type="entry name" value="2-Hacid_dh_C"/>
    <property type="match status" value="1"/>
</dbReference>
<keyword evidence="5" id="KW-1185">Reference proteome</keyword>
<feature type="domain" description="D-isomer specific 2-hydroxyacid dehydrogenase NAD-binding" evidence="3">
    <location>
        <begin position="102"/>
        <end position="274"/>
    </location>
</feature>
<organism evidence="4 5">
    <name type="scientific">Pseudomonas matsuisoli</name>
    <dbReference type="NCBI Taxonomy" id="1515666"/>
    <lineage>
        <taxon>Bacteria</taxon>
        <taxon>Pseudomonadati</taxon>
        <taxon>Pseudomonadota</taxon>
        <taxon>Gammaproteobacteria</taxon>
        <taxon>Pseudomonadales</taxon>
        <taxon>Pseudomonadaceae</taxon>
        <taxon>Pseudomonas</taxon>
    </lineage>
</organism>
<name>A0A917PT24_9PSED</name>
<proteinExistence type="predicted"/>
<dbReference type="InterPro" id="IPR036291">
    <property type="entry name" value="NAD(P)-bd_dom_sf"/>
</dbReference>
<protein>
    <submittedName>
        <fullName evidence="4">2-hydroxyacid dehydrogenase</fullName>
    </submittedName>
</protein>
<dbReference type="GO" id="GO:0016491">
    <property type="term" value="F:oxidoreductase activity"/>
    <property type="evidence" value="ECO:0007669"/>
    <property type="project" value="UniProtKB-KW"/>
</dbReference>
<evidence type="ECO:0000256" key="2">
    <source>
        <dbReference type="ARBA" id="ARBA00023027"/>
    </source>
</evidence>
<dbReference type="PANTHER" id="PTHR43333">
    <property type="entry name" value="2-HACID_DH_C DOMAIN-CONTAINING PROTEIN"/>
    <property type="match status" value="1"/>
</dbReference>
<dbReference type="PANTHER" id="PTHR43333:SF1">
    <property type="entry name" value="D-ISOMER SPECIFIC 2-HYDROXYACID DEHYDROGENASE NAD-BINDING DOMAIN-CONTAINING PROTEIN"/>
    <property type="match status" value="1"/>
</dbReference>
<evidence type="ECO:0000259" key="3">
    <source>
        <dbReference type="Pfam" id="PF02826"/>
    </source>
</evidence>
<dbReference type="SUPFAM" id="SSF51735">
    <property type="entry name" value="NAD(P)-binding Rossmann-fold domains"/>
    <property type="match status" value="1"/>
</dbReference>
<comment type="caution">
    <text evidence="4">The sequence shown here is derived from an EMBL/GenBank/DDBJ whole genome shotgun (WGS) entry which is preliminary data.</text>
</comment>
<dbReference type="Gene3D" id="3.40.50.720">
    <property type="entry name" value="NAD(P)-binding Rossmann-like Domain"/>
    <property type="match status" value="2"/>
</dbReference>
<evidence type="ECO:0000313" key="4">
    <source>
        <dbReference type="EMBL" id="GGJ90290.1"/>
    </source>
</evidence>
<keyword evidence="1" id="KW-0560">Oxidoreductase</keyword>
<evidence type="ECO:0000256" key="1">
    <source>
        <dbReference type="ARBA" id="ARBA00023002"/>
    </source>
</evidence>
<gene>
    <name evidence="4" type="ORF">GCM10009304_14920</name>
</gene>
<dbReference type="GO" id="GO:0051287">
    <property type="term" value="F:NAD binding"/>
    <property type="evidence" value="ECO:0007669"/>
    <property type="project" value="InterPro"/>
</dbReference>
<dbReference type="EMBL" id="BMPO01000003">
    <property type="protein sequence ID" value="GGJ90290.1"/>
    <property type="molecule type" value="Genomic_DNA"/>
</dbReference>
<dbReference type="Proteomes" id="UP000635983">
    <property type="component" value="Unassembled WGS sequence"/>
</dbReference>
<dbReference type="InterPro" id="IPR006140">
    <property type="entry name" value="D-isomer_DH_NAD-bd"/>
</dbReference>
<accession>A0A917PT24</accession>
<dbReference type="CDD" id="cd05300">
    <property type="entry name" value="2-Hacid_dh_1"/>
    <property type="match status" value="1"/>
</dbReference>
<dbReference type="RefSeq" id="WP_188982530.1">
    <property type="nucleotide sequence ID" value="NZ_BMPO01000003.1"/>
</dbReference>
<keyword evidence="2" id="KW-0520">NAD</keyword>
<evidence type="ECO:0000313" key="5">
    <source>
        <dbReference type="Proteomes" id="UP000635983"/>
    </source>
</evidence>